<protein>
    <recommendedName>
        <fullName evidence="1">NYN domain-containing protein</fullName>
    </recommendedName>
</protein>
<dbReference type="PANTHER" id="PTHR40050:SF1">
    <property type="entry name" value="INNER SPORE COAT PROTEIN H"/>
    <property type="match status" value="1"/>
</dbReference>
<evidence type="ECO:0000313" key="2">
    <source>
        <dbReference type="EMBL" id="CAK9108886.1"/>
    </source>
</evidence>
<keyword evidence="3" id="KW-1185">Reference proteome</keyword>
<dbReference type="Pfam" id="PF08757">
    <property type="entry name" value="CotH"/>
    <property type="match status" value="1"/>
</dbReference>
<gene>
    <name evidence="2" type="ORF">CCMP2556_LOCUS50713</name>
</gene>
<dbReference type="Pfam" id="PF01936">
    <property type="entry name" value="NYN"/>
    <property type="match status" value="1"/>
</dbReference>
<comment type="caution">
    <text evidence="2">The sequence shown here is derived from an EMBL/GenBank/DDBJ whole genome shotgun (WGS) entry which is preliminary data.</text>
</comment>
<organism evidence="2 3">
    <name type="scientific">Durusdinium trenchii</name>
    <dbReference type="NCBI Taxonomy" id="1381693"/>
    <lineage>
        <taxon>Eukaryota</taxon>
        <taxon>Sar</taxon>
        <taxon>Alveolata</taxon>
        <taxon>Dinophyceae</taxon>
        <taxon>Suessiales</taxon>
        <taxon>Symbiodiniaceae</taxon>
        <taxon>Durusdinium</taxon>
    </lineage>
</organism>
<dbReference type="InterPro" id="IPR014867">
    <property type="entry name" value="Spore_coat_CotH_CotH2/3/7"/>
</dbReference>
<feature type="domain" description="NYN" evidence="1">
    <location>
        <begin position="37"/>
        <end position="139"/>
    </location>
</feature>
<dbReference type="Gene3D" id="3.40.50.1010">
    <property type="entry name" value="5'-nuclease"/>
    <property type="match status" value="1"/>
</dbReference>
<dbReference type="PANTHER" id="PTHR40050">
    <property type="entry name" value="INNER SPORE COAT PROTEIN H"/>
    <property type="match status" value="1"/>
</dbReference>
<accession>A0ABP0S956</accession>
<evidence type="ECO:0000313" key="3">
    <source>
        <dbReference type="Proteomes" id="UP001642484"/>
    </source>
</evidence>
<proteinExistence type="predicted"/>
<dbReference type="InterPro" id="IPR021139">
    <property type="entry name" value="NYN"/>
</dbReference>
<reference evidence="2 3" key="1">
    <citation type="submission" date="2024-02" db="EMBL/GenBank/DDBJ databases">
        <authorList>
            <person name="Chen Y."/>
            <person name="Shah S."/>
            <person name="Dougan E. K."/>
            <person name="Thang M."/>
            <person name="Chan C."/>
        </authorList>
    </citation>
    <scope>NUCLEOTIDE SEQUENCE [LARGE SCALE GENOMIC DNA]</scope>
</reference>
<evidence type="ECO:0000259" key="1">
    <source>
        <dbReference type="Pfam" id="PF01936"/>
    </source>
</evidence>
<dbReference type="Proteomes" id="UP001642484">
    <property type="component" value="Unassembled WGS sequence"/>
</dbReference>
<sequence length="951" mass="106291">MAFFLPRGLRCGQLGARCFSQRPRFSLVVDGDVFGPKHFEGLRAALTRHGELRKGYVCAQKGTRWTPRDLQGLELISVPRRAGGKDPNDIAISLEAARLVFQENVDAIALAAADLDFLYLVEVLQRHGARVLVLLPRQCNAGVARAFRETAEVEWFSFAEEAERQPKKKMLLSSKRCSSVFEDLKAEDFDHGEVGLEMMDQLRAMLLDWGYLEDQTQALLPAVAKFAVLHELEDFPLWPKSLAYTQLAKVISKHGVWKRNDHRLIFVLPCGPATASKKWLEACGSSKAVSYVRAGGAFLLRESEAVALEVLQRLGYYGDMNEDLSEAIDIFASMKSNDQALQVSGLSIKPHFSVHRKMALLHAALVSPRVHGEWHIAPGDDLARRFLVARGLLAGGQGADRKEVWRALESFLEQSELPRPRSYNAAVKQLTFYGLAGRNAEKTITRRPYRRTRHRRSPTGAEPTAAAPMDAEAALQEPFLAEGLRPKFRFLRLTAALSGLGALATLAWPSGPGRPVALLASDEVPTLRILGGPDAPPRERSWVPRVCTELYEGPSCSNTTKWKGIVTLEIHGRTIDNVKMHSRGHSSAMFPKHQFALRLPTAIPLLGMTPARTWVLATSFVDVSFQRNPLAFDIYRHLGGWATETAYVNVEWHGQYYGLYYVGQRIKCGQGRLDVCHRDPDPDASGFLLTIDWAKPGDVALKSNVTSTFFNVLYPTGALRPQELDFLGTLINEIDVRAATGHGGLQQLVDLPSFLRYYIMEELAKDVDGYAFSNYVKIKNGMLYHAAPWDFDLAFDFACMPRYFTNNLTGEVHLGAIGWNVENSRSDALWIGPSGMPGGSVKEFGMNKRQLFLNIWRYPGFQAAFAGAWRAARARTLGDHALRSMVESRSAVIGPSARRDLHLWRNTSRCGFWHCCAPQDTQSFEEAQRHLISYLLARAKWMDENVAFLKH</sequence>
<dbReference type="EMBL" id="CAXAMN010027140">
    <property type="protein sequence ID" value="CAK9108886.1"/>
    <property type="molecule type" value="Genomic_DNA"/>
</dbReference>
<name>A0ABP0S956_9DINO</name>